<dbReference type="KEGG" id="jeh:EJN90_13665"/>
<keyword evidence="9" id="KW-0012">Acyltransferase</keyword>
<dbReference type="InterPro" id="IPR002656">
    <property type="entry name" value="Acyl_transf_3_dom"/>
</dbReference>
<accession>A0A3Q9BIJ9</accession>
<keyword evidence="5 7" id="KW-1133">Transmembrane helix</keyword>
<dbReference type="PANTHER" id="PTHR40074">
    <property type="entry name" value="O-ACETYLTRANSFERASE WECH"/>
    <property type="match status" value="1"/>
</dbReference>
<comment type="subcellular location">
    <subcellularLocation>
        <location evidence="1">Cell membrane</location>
        <topology evidence="1">Multi-pass membrane protein</topology>
    </subcellularLocation>
</comment>
<sequence length="335" mass="39332">MIRKNEYRYLYLAQFISSLLVVLIHCGTVTDISGLHFMIKSILCRIAVPFFLVNNAFFYRARSVEEKKLWLKKVIKIYLIWSIIYLPLGIQFMNEQINLPLILYPIAFILGLTYTGIFYHLWYFPALLFSLFVVSKLIKRFGYMKSFILFGSLYIVGAAETYSSFITHPLLSKILDTYFSIFLTTRNGLFYSSIFVLIGFFISDKKEFLLANRKKMFIGLFFTFVLLCIEGRLIYLNQGRDKNFLMFLSPLLFFGFPLLFSVYKRSRFGQLGRYSQAIFFIHLIPIEIFNHSFENADAITPSYGIIRFLLGVFVSVFLLYLFEKVKPFFYGTIEN</sequence>
<dbReference type="EMBL" id="CP034465">
    <property type="protein sequence ID" value="AZP05595.1"/>
    <property type="molecule type" value="Genomic_DNA"/>
</dbReference>
<feature type="transmembrane region" description="Helical" evidence="7">
    <location>
        <begin position="147"/>
        <end position="168"/>
    </location>
</feature>
<keyword evidence="9" id="KW-0808">Transferase</keyword>
<keyword evidence="6 7" id="KW-0472">Membrane</keyword>
<feature type="transmembrane region" description="Helical" evidence="7">
    <location>
        <begin position="216"/>
        <end position="238"/>
    </location>
</feature>
<evidence type="ECO:0000256" key="4">
    <source>
        <dbReference type="ARBA" id="ARBA00022692"/>
    </source>
</evidence>
<dbReference type="KEGG" id="jeh:EJN90_00090"/>
<feature type="transmembrane region" description="Helical" evidence="7">
    <location>
        <begin position="70"/>
        <end position="90"/>
    </location>
</feature>
<dbReference type="EMBL" id="CP034465">
    <property type="protein sequence ID" value="AZP03191.1"/>
    <property type="molecule type" value="Genomic_DNA"/>
</dbReference>
<feature type="transmembrane region" description="Helical" evidence="7">
    <location>
        <begin position="244"/>
        <end position="262"/>
    </location>
</feature>
<feature type="transmembrane region" description="Helical" evidence="7">
    <location>
        <begin position="305"/>
        <end position="322"/>
    </location>
</feature>
<reference evidence="11" key="1">
    <citation type="submission" date="2018-12" db="EMBL/GenBank/DDBJ databases">
        <title>Complete genome sequencing of Jeotgalibaca sp. H21T32.</title>
        <authorList>
            <person name="Bae J.-W."/>
            <person name="Lee S.-Y."/>
        </authorList>
    </citation>
    <scope>NUCLEOTIDE SEQUENCE [LARGE SCALE GENOMIC DNA]</scope>
    <source>
        <strain evidence="11">H21T32</strain>
    </source>
</reference>
<evidence type="ECO:0000256" key="3">
    <source>
        <dbReference type="ARBA" id="ARBA00022475"/>
    </source>
</evidence>
<dbReference type="PANTHER" id="PTHR40074:SF2">
    <property type="entry name" value="O-ACETYLTRANSFERASE WECH"/>
    <property type="match status" value="1"/>
</dbReference>
<feature type="transmembrane region" description="Helical" evidence="7">
    <location>
        <begin position="102"/>
        <end position="135"/>
    </location>
</feature>
<evidence type="ECO:0000259" key="8">
    <source>
        <dbReference type="Pfam" id="PF01757"/>
    </source>
</evidence>
<reference evidence="9" key="3">
    <citation type="journal article" date="2020" name="Int. J. Syst. Evol. Microbiol.">
        <title>Jeotgalibaca ciconiae sp. nov., isolated from the faeces of an Oriental stork.</title>
        <authorList>
            <person name="Lee S.Y."/>
            <person name="Kang W."/>
            <person name="Kim P.S."/>
            <person name="Kim H.S."/>
            <person name="Sung H."/>
            <person name="Shin N.R."/>
            <person name="Yun J.H."/>
            <person name="Lee J.Y."/>
            <person name="Lee J.Y."/>
            <person name="Jung M.J."/>
            <person name="Jeong Y.S."/>
            <person name="Tak E.J."/>
            <person name="Han J.E."/>
            <person name="Hyun D.W."/>
            <person name="Kang M.S."/>
            <person name="Lee K.E."/>
            <person name="Lee B.H."/>
            <person name="Bae J.W."/>
        </authorList>
    </citation>
    <scope>NUCLEOTIDE SEQUENCE</scope>
    <source>
        <strain evidence="9">H21T32</strain>
    </source>
</reference>
<keyword evidence="11" id="KW-1185">Reference proteome</keyword>
<evidence type="ECO:0000256" key="1">
    <source>
        <dbReference type="ARBA" id="ARBA00004651"/>
    </source>
</evidence>
<evidence type="ECO:0000313" key="9">
    <source>
        <dbReference type="EMBL" id="AZP03191.1"/>
    </source>
</evidence>
<comment type="similarity">
    <text evidence="2">Belongs to the acyltransferase 3 family.</text>
</comment>
<dbReference type="GO" id="GO:0009246">
    <property type="term" value="P:enterobacterial common antigen biosynthetic process"/>
    <property type="evidence" value="ECO:0007669"/>
    <property type="project" value="TreeGrafter"/>
</dbReference>
<feature type="transmembrane region" description="Helical" evidence="7">
    <location>
        <begin position="37"/>
        <end position="58"/>
    </location>
</feature>
<name>A0A3Q9BIJ9_9LACT</name>
<feature type="transmembrane region" description="Helical" evidence="7">
    <location>
        <begin position="274"/>
        <end position="293"/>
    </location>
</feature>
<evidence type="ECO:0000256" key="5">
    <source>
        <dbReference type="ARBA" id="ARBA00022989"/>
    </source>
</evidence>
<reference evidence="9" key="2">
    <citation type="submission" date="2018-12" db="EMBL/GenBank/DDBJ databases">
        <authorList>
            <person name="Bae J.-W."/>
            <person name="Lee S.-Y."/>
        </authorList>
    </citation>
    <scope>NUCLEOTIDE SEQUENCE</scope>
    <source>
        <strain evidence="9">H21T32</strain>
    </source>
</reference>
<dbReference type="GO" id="GO:0005886">
    <property type="term" value="C:plasma membrane"/>
    <property type="evidence" value="ECO:0007669"/>
    <property type="project" value="UniProtKB-SubCell"/>
</dbReference>
<evidence type="ECO:0000256" key="7">
    <source>
        <dbReference type="SAM" id="Phobius"/>
    </source>
</evidence>
<dbReference type="Pfam" id="PF01757">
    <property type="entry name" value="Acyl_transf_3"/>
    <property type="match status" value="1"/>
</dbReference>
<evidence type="ECO:0000313" key="10">
    <source>
        <dbReference type="EMBL" id="AZP05595.1"/>
    </source>
</evidence>
<dbReference type="AlphaFoldDB" id="A0A3Q9BIJ9"/>
<organism evidence="9 11">
    <name type="scientific">Jeotgalibaca ciconiae</name>
    <dbReference type="NCBI Taxonomy" id="2496265"/>
    <lineage>
        <taxon>Bacteria</taxon>
        <taxon>Bacillati</taxon>
        <taxon>Bacillota</taxon>
        <taxon>Bacilli</taxon>
        <taxon>Lactobacillales</taxon>
        <taxon>Carnobacteriaceae</taxon>
        <taxon>Jeotgalibaca</taxon>
    </lineage>
</organism>
<keyword evidence="4 7" id="KW-0812">Transmembrane</keyword>
<evidence type="ECO:0000313" key="11">
    <source>
        <dbReference type="Proteomes" id="UP000273326"/>
    </source>
</evidence>
<evidence type="ECO:0000256" key="2">
    <source>
        <dbReference type="ARBA" id="ARBA00007400"/>
    </source>
</evidence>
<dbReference type="Proteomes" id="UP000273326">
    <property type="component" value="Chromosome"/>
</dbReference>
<feature type="transmembrane region" description="Helical" evidence="7">
    <location>
        <begin position="7"/>
        <end position="25"/>
    </location>
</feature>
<evidence type="ECO:0000256" key="6">
    <source>
        <dbReference type="ARBA" id="ARBA00023136"/>
    </source>
</evidence>
<protein>
    <submittedName>
        <fullName evidence="9">Acyltransferase</fullName>
    </submittedName>
</protein>
<dbReference type="RefSeq" id="WP_126108293.1">
    <property type="nucleotide sequence ID" value="NZ_CP034465.1"/>
</dbReference>
<dbReference type="OrthoDB" id="5808342at2"/>
<gene>
    <name evidence="9" type="ORF">EJN90_00090</name>
    <name evidence="10" type="ORF">EJN90_13665</name>
</gene>
<feature type="transmembrane region" description="Helical" evidence="7">
    <location>
        <begin position="188"/>
        <end position="204"/>
    </location>
</feature>
<proteinExistence type="inferred from homology"/>
<dbReference type="GO" id="GO:0016413">
    <property type="term" value="F:O-acetyltransferase activity"/>
    <property type="evidence" value="ECO:0007669"/>
    <property type="project" value="TreeGrafter"/>
</dbReference>
<keyword evidence="3" id="KW-1003">Cell membrane</keyword>
<feature type="domain" description="Acyltransferase 3" evidence="8">
    <location>
        <begin position="9"/>
        <end position="318"/>
    </location>
</feature>